<gene>
    <name evidence="2" type="ORF">FCC1311_038922</name>
</gene>
<evidence type="ECO:0000313" key="3">
    <source>
        <dbReference type="Proteomes" id="UP000241890"/>
    </source>
</evidence>
<name>A0A2R5GBF1_9STRA</name>
<sequence>MAVLTALWLQHCRQLIVCRASQECIVLAAGAWDLGPGSSGGSGGEDDHVADQDQWSAPNRTLTWCQELTSSAQGRSPVRALWPGPQLATDNGSPEASLVVEYDDGTLVVFTVSSGGTVREISKVELAMAEGTILNIAHVLLCDHETLVLTAQVGRDQSSSYSVFIVDLATGQAQPCDGQEDLLAEADCGTCSSFACYARCLRSGQVSVAMSDSPGIAMREEIAAGFTGMLESACPEIALLHRDKSMTRGCEHTVEPLDALCNFLKLCCTRYWVSRNLAPPKYVWDTTPFRLTYVGAKRAAVELLELLILPLKL</sequence>
<organism evidence="2 3">
    <name type="scientific">Hondaea fermentalgiana</name>
    <dbReference type="NCBI Taxonomy" id="2315210"/>
    <lineage>
        <taxon>Eukaryota</taxon>
        <taxon>Sar</taxon>
        <taxon>Stramenopiles</taxon>
        <taxon>Bigyra</taxon>
        <taxon>Labyrinthulomycetes</taxon>
        <taxon>Thraustochytrida</taxon>
        <taxon>Thraustochytriidae</taxon>
        <taxon>Hondaea</taxon>
    </lineage>
</organism>
<comment type="caution">
    <text evidence="2">The sequence shown here is derived from an EMBL/GenBank/DDBJ whole genome shotgun (WGS) entry which is preliminary data.</text>
</comment>
<proteinExistence type="predicted"/>
<feature type="signal peptide" evidence="1">
    <location>
        <begin position="1"/>
        <end position="20"/>
    </location>
</feature>
<dbReference type="EMBL" id="BEYU01000034">
    <property type="protein sequence ID" value="GBG27669.1"/>
    <property type="molecule type" value="Genomic_DNA"/>
</dbReference>
<dbReference type="Proteomes" id="UP000241890">
    <property type="component" value="Unassembled WGS sequence"/>
</dbReference>
<dbReference type="AlphaFoldDB" id="A0A2R5GBF1"/>
<dbReference type="InParanoid" id="A0A2R5GBF1"/>
<evidence type="ECO:0000256" key="1">
    <source>
        <dbReference type="SAM" id="SignalP"/>
    </source>
</evidence>
<evidence type="ECO:0000313" key="2">
    <source>
        <dbReference type="EMBL" id="GBG27669.1"/>
    </source>
</evidence>
<accession>A0A2R5GBF1</accession>
<keyword evidence="1" id="KW-0732">Signal</keyword>
<feature type="chain" id="PRO_5015310878" evidence="1">
    <location>
        <begin position="21"/>
        <end position="313"/>
    </location>
</feature>
<protein>
    <submittedName>
        <fullName evidence="2">Uncharacterized protein</fullName>
    </submittedName>
</protein>
<keyword evidence="3" id="KW-1185">Reference proteome</keyword>
<reference evidence="2 3" key="1">
    <citation type="submission" date="2017-12" db="EMBL/GenBank/DDBJ databases">
        <title>Sequencing, de novo assembly and annotation of complete genome of a new Thraustochytrid species, strain FCC1311.</title>
        <authorList>
            <person name="Sedici K."/>
            <person name="Godart F."/>
            <person name="Aiese Cigliano R."/>
            <person name="Sanseverino W."/>
            <person name="Barakat M."/>
            <person name="Ortet P."/>
            <person name="Marechal E."/>
            <person name="Cagnac O."/>
            <person name="Amato A."/>
        </authorList>
    </citation>
    <scope>NUCLEOTIDE SEQUENCE [LARGE SCALE GENOMIC DNA]</scope>
</reference>